<comment type="caution">
    <text evidence="2">The sequence shown here is derived from an EMBL/GenBank/DDBJ whole genome shotgun (WGS) entry which is preliminary data.</text>
</comment>
<gene>
    <name evidence="2" type="ORF">N658DRAFT_110022</name>
</gene>
<keyword evidence="1" id="KW-0732">Signal</keyword>
<evidence type="ECO:0000313" key="3">
    <source>
        <dbReference type="Proteomes" id="UP001305647"/>
    </source>
</evidence>
<reference evidence="2" key="1">
    <citation type="journal article" date="2023" name="Mol. Phylogenet. Evol.">
        <title>Genome-scale phylogeny and comparative genomics of the fungal order Sordariales.</title>
        <authorList>
            <person name="Hensen N."/>
            <person name="Bonometti L."/>
            <person name="Westerberg I."/>
            <person name="Brannstrom I.O."/>
            <person name="Guillou S."/>
            <person name="Cros-Aarteil S."/>
            <person name="Calhoun S."/>
            <person name="Haridas S."/>
            <person name="Kuo A."/>
            <person name="Mondo S."/>
            <person name="Pangilinan J."/>
            <person name="Riley R."/>
            <person name="LaButti K."/>
            <person name="Andreopoulos B."/>
            <person name="Lipzen A."/>
            <person name="Chen C."/>
            <person name="Yan M."/>
            <person name="Daum C."/>
            <person name="Ng V."/>
            <person name="Clum A."/>
            <person name="Steindorff A."/>
            <person name="Ohm R.A."/>
            <person name="Martin F."/>
            <person name="Silar P."/>
            <person name="Natvig D.O."/>
            <person name="Lalanne C."/>
            <person name="Gautier V."/>
            <person name="Ament-Velasquez S.L."/>
            <person name="Kruys A."/>
            <person name="Hutchinson M.I."/>
            <person name="Powell A.J."/>
            <person name="Barry K."/>
            <person name="Miller A.N."/>
            <person name="Grigoriev I.V."/>
            <person name="Debuchy R."/>
            <person name="Gladieux P."/>
            <person name="Hiltunen Thoren M."/>
            <person name="Johannesson H."/>
        </authorList>
    </citation>
    <scope>NUCLEOTIDE SEQUENCE</scope>
    <source>
        <strain evidence="2">CBS 757.83</strain>
    </source>
</reference>
<protein>
    <submittedName>
        <fullName evidence="2">Uncharacterized protein</fullName>
    </submittedName>
</protein>
<feature type="signal peptide" evidence="1">
    <location>
        <begin position="1"/>
        <end position="22"/>
    </location>
</feature>
<reference evidence="2" key="2">
    <citation type="submission" date="2023-05" db="EMBL/GenBank/DDBJ databases">
        <authorList>
            <consortium name="Lawrence Berkeley National Laboratory"/>
            <person name="Steindorff A."/>
            <person name="Hensen N."/>
            <person name="Bonometti L."/>
            <person name="Westerberg I."/>
            <person name="Brannstrom I.O."/>
            <person name="Guillou S."/>
            <person name="Cros-Aarteil S."/>
            <person name="Calhoun S."/>
            <person name="Haridas S."/>
            <person name="Kuo A."/>
            <person name="Mondo S."/>
            <person name="Pangilinan J."/>
            <person name="Riley R."/>
            <person name="Labutti K."/>
            <person name="Andreopoulos B."/>
            <person name="Lipzen A."/>
            <person name="Chen C."/>
            <person name="Yanf M."/>
            <person name="Daum C."/>
            <person name="Ng V."/>
            <person name="Clum A."/>
            <person name="Ohm R."/>
            <person name="Martin F."/>
            <person name="Silar P."/>
            <person name="Natvig D."/>
            <person name="Lalanne C."/>
            <person name="Gautier V."/>
            <person name="Ament-Velasquez S.L."/>
            <person name="Kruys A."/>
            <person name="Hutchinson M.I."/>
            <person name="Powell A.J."/>
            <person name="Barry K."/>
            <person name="Miller A.N."/>
            <person name="Grigoriev I.V."/>
            <person name="Debuchy R."/>
            <person name="Gladieux P."/>
            <person name="Thoren M.H."/>
            <person name="Johannesson H."/>
        </authorList>
    </citation>
    <scope>NUCLEOTIDE SEQUENCE</scope>
    <source>
        <strain evidence="2">CBS 757.83</strain>
    </source>
</reference>
<dbReference type="Proteomes" id="UP001305647">
    <property type="component" value="Unassembled WGS sequence"/>
</dbReference>
<evidence type="ECO:0000313" key="2">
    <source>
        <dbReference type="EMBL" id="KAK4105170.1"/>
    </source>
</evidence>
<proteinExistence type="predicted"/>
<sequence length="162" mass="18194">MLGMDTVAARLLVHIICLISTALENKTLRSLEGKPKSVLLVVFYEAHVQDYERSLEDVVALGILSCQERQQVCVLTADKAESIEADFVLLDLCQTKSPDLMYDRRRLRIAMTRARQAEAIFMRRSVFAGSEIVPVKMPNGQVRGIFGQIHSDVKRFGGVEIE</sequence>
<dbReference type="Gene3D" id="3.40.50.300">
    <property type="entry name" value="P-loop containing nucleotide triphosphate hydrolases"/>
    <property type="match status" value="1"/>
</dbReference>
<feature type="chain" id="PRO_5042958205" evidence="1">
    <location>
        <begin position="23"/>
        <end position="162"/>
    </location>
</feature>
<dbReference type="AlphaFoldDB" id="A0AAN6QBC4"/>
<dbReference type="InterPro" id="IPR027417">
    <property type="entry name" value="P-loop_NTPase"/>
</dbReference>
<organism evidence="2 3">
    <name type="scientific">Parathielavia hyrcaniae</name>
    <dbReference type="NCBI Taxonomy" id="113614"/>
    <lineage>
        <taxon>Eukaryota</taxon>
        <taxon>Fungi</taxon>
        <taxon>Dikarya</taxon>
        <taxon>Ascomycota</taxon>
        <taxon>Pezizomycotina</taxon>
        <taxon>Sordariomycetes</taxon>
        <taxon>Sordariomycetidae</taxon>
        <taxon>Sordariales</taxon>
        <taxon>Chaetomiaceae</taxon>
        <taxon>Parathielavia</taxon>
    </lineage>
</organism>
<keyword evidence="3" id="KW-1185">Reference proteome</keyword>
<name>A0AAN6QBC4_9PEZI</name>
<accession>A0AAN6QBC4</accession>
<evidence type="ECO:0000256" key="1">
    <source>
        <dbReference type="SAM" id="SignalP"/>
    </source>
</evidence>
<dbReference type="EMBL" id="MU863625">
    <property type="protein sequence ID" value="KAK4105170.1"/>
    <property type="molecule type" value="Genomic_DNA"/>
</dbReference>